<organism evidence="1 2">
    <name type="scientific">Persea americana</name>
    <name type="common">Avocado</name>
    <dbReference type="NCBI Taxonomy" id="3435"/>
    <lineage>
        <taxon>Eukaryota</taxon>
        <taxon>Viridiplantae</taxon>
        <taxon>Streptophyta</taxon>
        <taxon>Embryophyta</taxon>
        <taxon>Tracheophyta</taxon>
        <taxon>Spermatophyta</taxon>
        <taxon>Magnoliopsida</taxon>
        <taxon>Magnoliidae</taxon>
        <taxon>Laurales</taxon>
        <taxon>Lauraceae</taxon>
        <taxon>Persea</taxon>
    </lineage>
</organism>
<gene>
    <name evidence="1" type="ORF">MRB53_018270</name>
</gene>
<evidence type="ECO:0000313" key="1">
    <source>
        <dbReference type="EMBL" id="KAJ8641576.1"/>
    </source>
</evidence>
<dbReference type="EMBL" id="CM056813">
    <property type="protein sequence ID" value="KAJ8641576.1"/>
    <property type="molecule type" value="Genomic_DNA"/>
</dbReference>
<sequence>MEDAHQQHKPATGYPAAQPSYPHGPTATAYPYPAPPPGPYYPEQPPYNPRRATFLRRLIVATIAVLIIIGAISFIIWLVLRPRLPKFSVSSASVTPFNLSSTQLTANWEIVFSVSNPNKKMTIEYGTFSASVIYGNAVLAGNALPPFSQGKRNQTSFTARLAALSSYVDDYDARALSADRARGSIEFRVRLFSWVRYRTGAWRTRSHLMRVLCRHVPVGFSSPRGAGSLSGAPRECEVDM</sequence>
<name>A0ACC2M6Z4_PERAE</name>
<dbReference type="Proteomes" id="UP001234297">
    <property type="component" value="Chromosome 5"/>
</dbReference>
<protein>
    <submittedName>
        <fullName evidence="1">Uncharacterized protein</fullName>
    </submittedName>
</protein>
<evidence type="ECO:0000313" key="2">
    <source>
        <dbReference type="Proteomes" id="UP001234297"/>
    </source>
</evidence>
<proteinExistence type="predicted"/>
<keyword evidence="2" id="KW-1185">Reference proteome</keyword>
<comment type="caution">
    <text evidence="1">The sequence shown here is derived from an EMBL/GenBank/DDBJ whole genome shotgun (WGS) entry which is preliminary data.</text>
</comment>
<reference evidence="1 2" key="1">
    <citation type="journal article" date="2022" name="Hortic Res">
        <title>A haplotype resolved chromosomal level avocado genome allows analysis of novel avocado genes.</title>
        <authorList>
            <person name="Nath O."/>
            <person name="Fletcher S.J."/>
            <person name="Hayward A."/>
            <person name="Shaw L.M."/>
            <person name="Masouleh A.K."/>
            <person name="Furtado A."/>
            <person name="Henry R.J."/>
            <person name="Mitter N."/>
        </authorList>
    </citation>
    <scope>NUCLEOTIDE SEQUENCE [LARGE SCALE GENOMIC DNA]</scope>
    <source>
        <strain evidence="2">cv. Hass</strain>
    </source>
</reference>
<accession>A0ACC2M6Z4</accession>